<proteinExistence type="predicted"/>
<dbReference type="EMBL" id="JBDODL010000553">
    <property type="protein sequence ID" value="MES1920217.1"/>
    <property type="molecule type" value="Genomic_DNA"/>
</dbReference>
<name>A0ABV2AKQ6_9EUKA</name>
<organism evidence="1 2">
    <name type="scientific">Bonamia ostreae</name>
    <dbReference type="NCBI Taxonomy" id="126728"/>
    <lineage>
        <taxon>Eukaryota</taxon>
        <taxon>Sar</taxon>
        <taxon>Rhizaria</taxon>
        <taxon>Endomyxa</taxon>
        <taxon>Ascetosporea</taxon>
        <taxon>Haplosporida</taxon>
        <taxon>Bonamia</taxon>
    </lineage>
</organism>
<dbReference type="Proteomes" id="UP001439008">
    <property type="component" value="Unassembled WGS sequence"/>
</dbReference>
<reference evidence="1 2" key="1">
    <citation type="journal article" date="2024" name="BMC Biol.">
        <title>Comparative genomics of Ascetosporea gives new insight into the evolutionary basis for animal parasitism in Rhizaria.</title>
        <authorList>
            <person name="Hiltunen Thoren M."/>
            <person name="Onut-Brannstrom I."/>
            <person name="Alfjorden A."/>
            <person name="Peckova H."/>
            <person name="Swords F."/>
            <person name="Hooper C."/>
            <person name="Holzer A.S."/>
            <person name="Bass D."/>
            <person name="Burki F."/>
        </authorList>
    </citation>
    <scope>NUCLEOTIDE SEQUENCE [LARGE SCALE GENOMIC DNA]</scope>
    <source>
        <strain evidence="1">20-A016</strain>
    </source>
</reference>
<comment type="caution">
    <text evidence="1">The sequence shown here is derived from an EMBL/GenBank/DDBJ whole genome shotgun (WGS) entry which is preliminary data.</text>
</comment>
<gene>
    <name evidence="1" type="ORF">MHBO_001908</name>
</gene>
<accession>A0ABV2AKQ6</accession>
<keyword evidence="2" id="KW-1185">Reference proteome</keyword>
<sequence length="174" mass="19799">MSTSLTIISSLCLEVSQILSKIVFLKISTRLWSLSDNRKMRSRRVSMPFSSRILRFLVKFFRFSKIWAPLGLSPGVDAAKTKRKLSFRKFSSIIFGSSSRIASMKETSTSKGPLYGSYLETSRMYGGTMWSQGDEFKVLRLFLVNLLMFGIIAIEDERSLIWYSSSCFSALIIP</sequence>
<evidence type="ECO:0000313" key="2">
    <source>
        <dbReference type="Proteomes" id="UP001439008"/>
    </source>
</evidence>
<protein>
    <submittedName>
        <fullName evidence="1">Uncharacterized protein</fullName>
    </submittedName>
</protein>
<evidence type="ECO:0000313" key="1">
    <source>
        <dbReference type="EMBL" id="MES1920217.1"/>
    </source>
</evidence>